<dbReference type="AlphaFoldDB" id="A0AAF0ZMI2"/>
<dbReference type="InterPro" id="IPR046342">
    <property type="entry name" value="CBS_dom_sf"/>
</dbReference>
<organism evidence="5 6">
    <name type="scientific">Solanum verrucosum</name>
    <dbReference type="NCBI Taxonomy" id="315347"/>
    <lineage>
        <taxon>Eukaryota</taxon>
        <taxon>Viridiplantae</taxon>
        <taxon>Streptophyta</taxon>
        <taxon>Embryophyta</taxon>
        <taxon>Tracheophyta</taxon>
        <taxon>Spermatophyta</taxon>
        <taxon>Magnoliopsida</taxon>
        <taxon>eudicotyledons</taxon>
        <taxon>Gunneridae</taxon>
        <taxon>Pentapetalae</taxon>
        <taxon>asterids</taxon>
        <taxon>lamiids</taxon>
        <taxon>Solanales</taxon>
        <taxon>Solanaceae</taxon>
        <taxon>Solanoideae</taxon>
        <taxon>Solaneae</taxon>
        <taxon>Solanum</taxon>
    </lineage>
</organism>
<keyword evidence="6" id="KW-1185">Reference proteome</keyword>
<dbReference type="SUPFAM" id="SSF54631">
    <property type="entry name" value="CBS-domain pair"/>
    <property type="match status" value="1"/>
</dbReference>
<feature type="domain" description="CBS" evidence="4">
    <location>
        <begin position="737"/>
        <end position="804"/>
    </location>
</feature>
<feature type="repeat" description="PPR" evidence="3">
    <location>
        <begin position="314"/>
        <end position="348"/>
    </location>
</feature>
<dbReference type="NCBIfam" id="TIGR00756">
    <property type="entry name" value="PPR"/>
    <property type="match status" value="2"/>
</dbReference>
<dbReference type="InterPro" id="IPR000644">
    <property type="entry name" value="CBS_dom"/>
</dbReference>
<keyword evidence="2" id="KW-0129">CBS domain</keyword>
<sequence>DIKYWESSIYPPIVLLSSTLSINPQFLLKPLTHQPNLRFLPEFQPPIKCGAMVSLPVNQSRSKMHQFQALPAHIHGDMVVLFPSRKCWQQQKQHHFQRPALSSSSSSPVSGRQSRRYYLGRFKRRFRSEPNLKPLTSRIVDLTRRRQLHQIFVEIEIAKKRHGQLNTIVMNAVMQACVHCADIESALRVFDEMSGPEGCGVDNITYATLLKGLGDARRIDQAFQLLEAVEQGTAAGSPKLSPPLVRGLLNSLIEAGDLRRANGLLARYGFVFHEGGYPSVLVYNLLMKGYINTGCPEVALRLHDEILRHGLNLDKLTYNTLILACVESGKLDVAMQFFEGMKDRAQTVDDDDILPDAVTYTTLLKGFGHAQDLLSVQKIVIEMKLSNNVHIDRVAYTAIIDAFLNCGTIKGALTVYGELLKKAGEDSSLRPKPHLFLALMRAFAVRGEYEMVKKLHGRMWLDSSGTITSKVNEEADHLLMEAALSNGQLDLALQYMKGNVEKWKQIPWASRGGMVALRIEALLGCSVSIFSPCILPQVSVRDTIEHIMVPFTEAQPLQATLKLKQVVMRFFKDSTVPVIDDWGSCVGILHCEDCNESQVHPYLDSWSTFQSGLGVKEGVRVGKVPHWLGNGLVVSLYGLGQSSPHELAFGVELGPGAISLQCFPEPDTIKRKHDSDGKFTINRLYRKELKVQPGYKSGPWKQVWKKPGPKQGNMFYVVGREESLHHSVKLDAPLSAMMRSPPPSVTTSTSIGRVIDLMLEKKYKMVIVAKYENVRGMFYSSSVKAVGVFTSEQLYKLAPTSSELSGLTEIFTVYGNFGVVETTKKLNVFCLWVWMSFDCTSIYGKQFTS</sequence>
<dbReference type="PANTHER" id="PTHR47581">
    <property type="entry name" value="OS09G0431600 PROTEIN"/>
    <property type="match status" value="1"/>
</dbReference>
<feature type="non-terminal residue" evidence="5">
    <location>
        <position position="1"/>
    </location>
</feature>
<dbReference type="Pfam" id="PF01535">
    <property type="entry name" value="PPR"/>
    <property type="match status" value="2"/>
</dbReference>
<dbReference type="Pfam" id="PF13041">
    <property type="entry name" value="PPR_2"/>
    <property type="match status" value="2"/>
</dbReference>
<feature type="repeat" description="PPR" evidence="3">
    <location>
        <begin position="279"/>
        <end position="313"/>
    </location>
</feature>
<dbReference type="InterPro" id="IPR044781">
    <property type="entry name" value="At5g10690-like"/>
</dbReference>
<keyword evidence="1" id="KW-0677">Repeat</keyword>
<dbReference type="PROSITE" id="PS51375">
    <property type="entry name" value="PPR"/>
    <property type="match status" value="2"/>
</dbReference>
<accession>A0AAF0ZMI2</accession>
<gene>
    <name evidence="5" type="ORF">MTR67_036350</name>
</gene>
<dbReference type="Proteomes" id="UP001234989">
    <property type="component" value="Chromosome 8"/>
</dbReference>
<dbReference type="Gene3D" id="1.25.40.10">
    <property type="entry name" value="Tetratricopeptide repeat domain"/>
    <property type="match status" value="3"/>
</dbReference>
<reference evidence="5" key="1">
    <citation type="submission" date="2023-08" db="EMBL/GenBank/DDBJ databases">
        <title>A de novo genome assembly of Solanum verrucosum Schlechtendal, a Mexican diploid species geographically isolated from the other diploid A-genome species in potato relatives.</title>
        <authorList>
            <person name="Hosaka K."/>
        </authorList>
    </citation>
    <scope>NUCLEOTIDE SEQUENCE</scope>
    <source>
        <tissue evidence="5">Young leaves</tissue>
    </source>
</reference>
<dbReference type="Pfam" id="PF00571">
    <property type="entry name" value="CBS"/>
    <property type="match status" value="1"/>
</dbReference>
<evidence type="ECO:0000313" key="5">
    <source>
        <dbReference type="EMBL" id="WMV42965.1"/>
    </source>
</evidence>
<evidence type="ECO:0000256" key="2">
    <source>
        <dbReference type="PROSITE-ProRule" id="PRU00703"/>
    </source>
</evidence>
<evidence type="ECO:0000259" key="4">
    <source>
        <dbReference type="PROSITE" id="PS51371"/>
    </source>
</evidence>
<protein>
    <recommendedName>
        <fullName evidence="4">CBS domain-containing protein</fullName>
    </recommendedName>
</protein>
<dbReference type="InterPro" id="IPR011990">
    <property type="entry name" value="TPR-like_helical_dom_sf"/>
</dbReference>
<dbReference type="PROSITE" id="PS51371">
    <property type="entry name" value="CBS"/>
    <property type="match status" value="1"/>
</dbReference>
<evidence type="ECO:0000313" key="6">
    <source>
        <dbReference type="Proteomes" id="UP001234989"/>
    </source>
</evidence>
<evidence type="ECO:0000256" key="1">
    <source>
        <dbReference type="ARBA" id="ARBA00022737"/>
    </source>
</evidence>
<evidence type="ECO:0000256" key="3">
    <source>
        <dbReference type="PROSITE-ProRule" id="PRU00708"/>
    </source>
</evidence>
<proteinExistence type="predicted"/>
<dbReference type="EMBL" id="CP133619">
    <property type="protein sequence ID" value="WMV42965.1"/>
    <property type="molecule type" value="Genomic_DNA"/>
</dbReference>
<dbReference type="PANTHER" id="PTHR47581:SF2">
    <property type="entry name" value="OS09G0431600 PROTEIN"/>
    <property type="match status" value="1"/>
</dbReference>
<dbReference type="InterPro" id="IPR002885">
    <property type="entry name" value="PPR_rpt"/>
</dbReference>
<name>A0AAF0ZMI2_SOLVR</name>